<dbReference type="InterPro" id="IPR035979">
    <property type="entry name" value="RBD_domain_sf"/>
</dbReference>
<dbReference type="EMBL" id="CAXIEN010000002">
    <property type="protein sequence ID" value="CAL1261325.1"/>
    <property type="molecule type" value="Genomic_DNA"/>
</dbReference>
<dbReference type="Pfam" id="PF00076">
    <property type="entry name" value="RRM_1"/>
    <property type="match status" value="1"/>
</dbReference>
<protein>
    <recommendedName>
        <fullName evidence="2">RRM domain-containing protein</fullName>
    </recommendedName>
</protein>
<organism evidence="3 4">
    <name type="scientific">Larinioides sclopetarius</name>
    <dbReference type="NCBI Taxonomy" id="280406"/>
    <lineage>
        <taxon>Eukaryota</taxon>
        <taxon>Metazoa</taxon>
        <taxon>Ecdysozoa</taxon>
        <taxon>Arthropoda</taxon>
        <taxon>Chelicerata</taxon>
        <taxon>Arachnida</taxon>
        <taxon>Araneae</taxon>
        <taxon>Araneomorphae</taxon>
        <taxon>Entelegynae</taxon>
        <taxon>Araneoidea</taxon>
        <taxon>Araneidae</taxon>
        <taxon>Larinioides</taxon>
    </lineage>
</organism>
<keyword evidence="1" id="KW-0694">RNA-binding</keyword>
<evidence type="ECO:0000256" key="1">
    <source>
        <dbReference type="ARBA" id="ARBA00022884"/>
    </source>
</evidence>
<dbReference type="Gene3D" id="3.30.70.330">
    <property type="match status" value="1"/>
</dbReference>
<dbReference type="AlphaFoldDB" id="A0AAV1YTZ9"/>
<accession>A0AAV1YTZ9</accession>
<evidence type="ECO:0000313" key="3">
    <source>
        <dbReference type="EMBL" id="CAL1261325.1"/>
    </source>
</evidence>
<reference evidence="3 4" key="1">
    <citation type="submission" date="2024-04" db="EMBL/GenBank/DDBJ databases">
        <authorList>
            <person name="Rising A."/>
            <person name="Reimegard J."/>
            <person name="Sonavane S."/>
            <person name="Akerstrom W."/>
            <person name="Nylinder S."/>
            <person name="Hedman E."/>
            <person name="Kallberg Y."/>
        </authorList>
    </citation>
    <scope>NUCLEOTIDE SEQUENCE [LARGE SCALE GENOMIC DNA]</scope>
</reference>
<evidence type="ECO:0000259" key="2">
    <source>
        <dbReference type="Pfam" id="PF00076"/>
    </source>
</evidence>
<keyword evidence="4" id="KW-1185">Reference proteome</keyword>
<proteinExistence type="predicted"/>
<name>A0AAV1YTZ9_9ARAC</name>
<dbReference type="InterPro" id="IPR000504">
    <property type="entry name" value="RRM_dom"/>
</dbReference>
<dbReference type="SUPFAM" id="SSF54928">
    <property type="entry name" value="RNA-binding domain, RBD"/>
    <property type="match status" value="1"/>
</dbReference>
<dbReference type="GO" id="GO:0003723">
    <property type="term" value="F:RNA binding"/>
    <property type="evidence" value="ECO:0007669"/>
    <property type="project" value="UniProtKB-KW"/>
</dbReference>
<sequence>MQTLKMRGQAFVVFDDIKSATAALSTMQSFPFYDKPMVCTFRNIYEIFYSQNRLFFVPICFTNNNYKVKQAVRKKYGI</sequence>
<feature type="domain" description="RRM" evidence="2">
    <location>
        <begin position="3"/>
        <end position="36"/>
    </location>
</feature>
<gene>
    <name evidence="3" type="ORF">LARSCL_LOCUS324</name>
</gene>
<comment type="caution">
    <text evidence="3">The sequence shown here is derived from an EMBL/GenBank/DDBJ whole genome shotgun (WGS) entry which is preliminary data.</text>
</comment>
<dbReference type="Proteomes" id="UP001497382">
    <property type="component" value="Unassembled WGS sequence"/>
</dbReference>
<evidence type="ECO:0000313" key="4">
    <source>
        <dbReference type="Proteomes" id="UP001497382"/>
    </source>
</evidence>
<dbReference type="InterPro" id="IPR012677">
    <property type="entry name" value="Nucleotide-bd_a/b_plait_sf"/>
</dbReference>